<organism evidence="1 2">
    <name type="scientific">Sphaerobolus stellatus (strain SS14)</name>
    <dbReference type="NCBI Taxonomy" id="990650"/>
    <lineage>
        <taxon>Eukaryota</taxon>
        <taxon>Fungi</taxon>
        <taxon>Dikarya</taxon>
        <taxon>Basidiomycota</taxon>
        <taxon>Agaricomycotina</taxon>
        <taxon>Agaricomycetes</taxon>
        <taxon>Phallomycetidae</taxon>
        <taxon>Geastrales</taxon>
        <taxon>Sphaerobolaceae</taxon>
        <taxon>Sphaerobolus</taxon>
    </lineage>
</organism>
<name>A0A0C9V0T6_SPHS4</name>
<accession>A0A0C9V0T6</accession>
<dbReference type="EMBL" id="KN837249">
    <property type="protein sequence ID" value="KIJ31020.1"/>
    <property type="molecule type" value="Genomic_DNA"/>
</dbReference>
<evidence type="ECO:0000313" key="2">
    <source>
        <dbReference type="Proteomes" id="UP000054279"/>
    </source>
</evidence>
<protein>
    <submittedName>
        <fullName evidence="1">Uncharacterized protein</fullName>
    </submittedName>
</protein>
<sequence length="68" mass="7741">MGIKAGNLKSRGCDVGLFDEEFERVERVIRRLAWHLKEEFDMAFSRSLSLITVGGYPFVRSSVTTIFA</sequence>
<evidence type="ECO:0000313" key="1">
    <source>
        <dbReference type="EMBL" id="KIJ31020.1"/>
    </source>
</evidence>
<dbReference type="Proteomes" id="UP000054279">
    <property type="component" value="Unassembled WGS sequence"/>
</dbReference>
<dbReference type="AlphaFoldDB" id="A0A0C9V0T6"/>
<gene>
    <name evidence="1" type="ORF">M422DRAFT_36352</name>
</gene>
<dbReference type="HOGENOM" id="CLU_204793_0_0_1"/>
<proteinExistence type="predicted"/>
<keyword evidence="2" id="KW-1185">Reference proteome</keyword>
<reference evidence="1 2" key="1">
    <citation type="submission" date="2014-06" db="EMBL/GenBank/DDBJ databases">
        <title>Evolutionary Origins and Diversification of the Mycorrhizal Mutualists.</title>
        <authorList>
            <consortium name="DOE Joint Genome Institute"/>
            <consortium name="Mycorrhizal Genomics Consortium"/>
            <person name="Kohler A."/>
            <person name="Kuo A."/>
            <person name="Nagy L.G."/>
            <person name="Floudas D."/>
            <person name="Copeland A."/>
            <person name="Barry K.W."/>
            <person name="Cichocki N."/>
            <person name="Veneault-Fourrey C."/>
            <person name="LaButti K."/>
            <person name="Lindquist E.A."/>
            <person name="Lipzen A."/>
            <person name="Lundell T."/>
            <person name="Morin E."/>
            <person name="Murat C."/>
            <person name="Riley R."/>
            <person name="Ohm R."/>
            <person name="Sun H."/>
            <person name="Tunlid A."/>
            <person name="Henrissat B."/>
            <person name="Grigoriev I.V."/>
            <person name="Hibbett D.S."/>
            <person name="Martin F."/>
        </authorList>
    </citation>
    <scope>NUCLEOTIDE SEQUENCE [LARGE SCALE GENOMIC DNA]</scope>
    <source>
        <strain evidence="1 2">SS14</strain>
    </source>
</reference>